<evidence type="ECO:0000256" key="11">
    <source>
        <dbReference type="ARBA" id="ARBA00022833"/>
    </source>
</evidence>
<dbReference type="SMART" id="SM00248">
    <property type="entry name" value="ANK"/>
    <property type="match status" value="9"/>
</dbReference>
<keyword evidence="30" id="KW-1185">Reference proteome</keyword>
<evidence type="ECO:0000259" key="26">
    <source>
        <dbReference type="PROSITE" id="PS50089"/>
    </source>
</evidence>
<dbReference type="SUPFAM" id="SSF57850">
    <property type="entry name" value="RING/U-box"/>
    <property type="match status" value="2"/>
</dbReference>
<dbReference type="InterPro" id="IPR042056">
    <property type="entry name" value="MIB1/2_ZZ"/>
</dbReference>
<keyword evidence="13 23" id="KW-0040">ANK repeat</keyword>
<dbReference type="Pfam" id="PF00023">
    <property type="entry name" value="Ank"/>
    <property type="match status" value="1"/>
</dbReference>
<dbReference type="InterPro" id="IPR001841">
    <property type="entry name" value="Znf_RING"/>
</dbReference>
<dbReference type="Pfam" id="PF00569">
    <property type="entry name" value="ZZ"/>
    <property type="match status" value="1"/>
</dbReference>
<evidence type="ECO:0000256" key="2">
    <source>
        <dbReference type="ARBA" id="ARBA00004607"/>
    </source>
</evidence>
<keyword evidence="5" id="KW-0963">Cytoplasm</keyword>
<dbReference type="PROSITE" id="PS51416">
    <property type="entry name" value="MIB_HERC2"/>
    <property type="match status" value="1"/>
</dbReference>
<proteinExistence type="predicted"/>
<keyword evidence="11" id="KW-0862">Zinc</keyword>
<evidence type="ECO:0000256" key="18">
    <source>
        <dbReference type="ARBA" id="ARBA00071886"/>
    </source>
</evidence>
<dbReference type="Pfam" id="PF06701">
    <property type="entry name" value="MIB_HERC2"/>
    <property type="match status" value="1"/>
</dbReference>
<dbReference type="SUPFAM" id="SSF159034">
    <property type="entry name" value="Mib/herc2 domain-like"/>
    <property type="match status" value="1"/>
</dbReference>
<dbReference type="EC" id="2.3.2.27" evidence="4"/>
<feature type="domain" description="RING-type" evidence="26">
    <location>
        <begin position="929"/>
        <end position="964"/>
    </location>
</feature>
<dbReference type="Proteomes" id="UP000010556">
    <property type="component" value="Unassembled WGS sequence"/>
</dbReference>
<dbReference type="PRINTS" id="PR01415">
    <property type="entry name" value="ANKYRIN"/>
</dbReference>
<evidence type="ECO:0000256" key="24">
    <source>
        <dbReference type="PROSITE-ProRule" id="PRU00228"/>
    </source>
</evidence>
<evidence type="ECO:0000259" key="28">
    <source>
        <dbReference type="PROSITE" id="PS51416"/>
    </source>
</evidence>
<feature type="repeat" description="ANK" evidence="23">
    <location>
        <begin position="672"/>
        <end position="704"/>
    </location>
</feature>
<accession>L5LYZ9</accession>
<dbReference type="GO" id="GO:0005737">
    <property type="term" value="C:cytoplasm"/>
    <property type="evidence" value="ECO:0007669"/>
    <property type="project" value="TreeGrafter"/>
</dbReference>
<dbReference type="InterPro" id="IPR013083">
    <property type="entry name" value="Znf_RING/FYVE/PHD"/>
</dbReference>
<keyword evidence="7" id="KW-0479">Metal-binding</keyword>
<dbReference type="FunFam" id="3.30.40.10:FF:000085">
    <property type="entry name" value="E3 ubiquitin-protein ligase MIB1 isoform X1"/>
    <property type="match status" value="1"/>
</dbReference>
<evidence type="ECO:0000256" key="13">
    <source>
        <dbReference type="ARBA" id="ARBA00023043"/>
    </source>
</evidence>
<evidence type="ECO:0000256" key="17">
    <source>
        <dbReference type="ARBA" id="ARBA00071358"/>
    </source>
</evidence>
<feature type="repeat" description="ANK" evidence="23">
    <location>
        <begin position="573"/>
        <end position="605"/>
    </location>
</feature>
<dbReference type="UniPathway" id="UPA00143"/>
<protein>
    <recommendedName>
        <fullName evidence="18">E3 ubiquitin-protein ligase MIB1</fullName>
        <ecNumber evidence="4">2.3.2.27</ecNumber>
    </recommendedName>
    <alternativeName>
        <fullName evidence="19">DAPK-interacting protein 1</fullName>
    </alternativeName>
    <alternativeName>
        <fullName evidence="17">E3 ubiquitin-protein ligase mib1</fullName>
    </alternativeName>
    <alternativeName>
        <fullName evidence="20">Mind bomb homolog 1</fullName>
    </alternativeName>
    <alternativeName>
        <fullName evidence="21 22">RING-type E3 ubiquitin transferase MIB1</fullName>
    </alternativeName>
</protein>
<dbReference type="Gene3D" id="1.25.40.20">
    <property type="entry name" value="Ankyrin repeat-containing domain"/>
    <property type="match status" value="2"/>
</dbReference>
<reference evidence="30" key="1">
    <citation type="journal article" date="2013" name="Science">
        <title>Comparative analysis of bat genomes provides insight into the evolution of flight and immunity.</title>
        <authorList>
            <person name="Zhang G."/>
            <person name="Cowled C."/>
            <person name="Shi Z."/>
            <person name="Huang Z."/>
            <person name="Bishop-Lilly K.A."/>
            <person name="Fang X."/>
            <person name="Wynne J.W."/>
            <person name="Xiong Z."/>
            <person name="Baker M.L."/>
            <person name="Zhao W."/>
            <person name="Tachedjian M."/>
            <person name="Zhu Y."/>
            <person name="Zhou P."/>
            <person name="Jiang X."/>
            <person name="Ng J."/>
            <person name="Yang L."/>
            <person name="Wu L."/>
            <person name="Xiao J."/>
            <person name="Feng Y."/>
            <person name="Chen Y."/>
            <person name="Sun X."/>
            <person name="Zhang Y."/>
            <person name="Marsh G.A."/>
            <person name="Crameri G."/>
            <person name="Broder C.C."/>
            <person name="Frey K.G."/>
            <person name="Wang L.F."/>
            <person name="Wang J."/>
        </authorList>
    </citation>
    <scope>NUCLEOTIDE SEQUENCE [LARGE SCALE GENOMIC DNA]</scope>
</reference>
<dbReference type="SUPFAM" id="SSF48403">
    <property type="entry name" value="Ankyrin repeat"/>
    <property type="match status" value="1"/>
</dbReference>
<dbReference type="EMBL" id="KB105967">
    <property type="protein sequence ID" value="ELK31649.1"/>
    <property type="molecule type" value="Genomic_DNA"/>
</dbReference>
<dbReference type="FunFam" id="3.30.40.10:FF:000083">
    <property type="entry name" value="E3 ubiquitin-protein ligase MIB1 isoform X1"/>
    <property type="match status" value="1"/>
</dbReference>
<dbReference type="FunFam" id="1.25.40.20:FF:000059">
    <property type="entry name" value="E3 ubiquitin-protein ligase MIB1 isoform X1"/>
    <property type="match status" value="1"/>
</dbReference>
<feature type="region of interest" description="Disordered" evidence="25">
    <location>
        <begin position="1"/>
        <end position="51"/>
    </location>
</feature>
<comment type="pathway">
    <text evidence="3">Protein modification; protein ubiquitination.</text>
</comment>
<dbReference type="PANTHER" id="PTHR24202:SF53">
    <property type="entry name" value="E3 UBIQUITIN-PROTEIN LIGASE MIB1"/>
    <property type="match status" value="1"/>
</dbReference>
<comment type="subunit">
    <text evidence="16">Interacts with CEP131 and PCM1.</text>
</comment>
<evidence type="ECO:0000256" key="23">
    <source>
        <dbReference type="PROSITE-ProRule" id="PRU00023"/>
    </source>
</evidence>
<keyword evidence="15" id="KW-0206">Cytoskeleton</keyword>
<feature type="repeat" description="ANK" evidence="23">
    <location>
        <begin position="606"/>
        <end position="638"/>
    </location>
</feature>
<dbReference type="InterPro" id="IPR043145">
    <property type="entry name" value="Znf_ZZ_sf"/>
</dbReference>
<evidence type="ECO:0000313" key="29">
    <source>
        <dbReference type="EMBL" id="ELK31649.1"/>
    </source>
</evidence>
<evidence type="ECO:0000256" key="9">
    <source>
        <dbReference type="ARBA" id="ARBA00022771"/>
    </source>
</evidence>
<dbReference type="FunFam" id="3.30.40.10:FF:000135">
    <property type="entry name" value="E3 ubiquitin-protein ligase mib1 isoform X1"/>
    <property type="match status" value="1"/>
</dbReference>
<dbReference type="SMART" id="SM00184">
    <property type="entry name" value="RING"/>
    <property type="match status" value="3"/>
</dbReference>
<dbReference type="Gene3D" id="3.40.50.920">
    <property type="match status" value="1"/>
</dbReference>
<dbReference type="PANTHER" id="PTHR24202">
    <property type="entry name" value="E3 UBIQUITIN-PROTEIN LIGASE MIB2"/>
    <property type="match status" value="1"/>
</dbReference>
<dbReference type="FunFam" id="2.30.30.40:FF:000054">
    <property type="entry name" value="Putative e3 ubiquitin-protein ligase mind-bomb"/>
    <property type="match status" value="1"/>
</dbReference>
<dbReference type="AlphaFoldDB" id="L5LYZ9"/>
<dbReference type="GO" id="GO:0006897">
    <property type="term" value="P:endocytosis"/>
    <property type="evidence" value="ECO:0007669"/>
    <property type="project" value="TreeGrafter"/>
</dbReference>
<keyword evidence="8" id="KW-0677">Repeat</keyword>
<dbReference type="PROSITE" id="PS50135">
    <property type="entry name" value="ZF_ZZ_2"/>
    <property type="match status" value="1"/>
</dbReference>
<dbReference type="InterPro" id="IPR002110">
    <property type="entry name" value="Ankyrin_rpt"/>
</dbReference>
<dbReference type="eggNOG" id="KOG0504">
    <property type="taxonomic scope" value="Eukaryota"/>
</dbReference>
<evidence type="ECO:0000256" key="1">
    <source>
        <dbReference type="ARBA" id="ARBA00000900"/>
    </source>
</evidence>
<dbReference type="GO" id="GO:0007219">
    <property type="term" value="P:Notch signaling pathway"/>
    <property type="evidence" value="ECO:0007669"/>
    <property type="project" value="UniProtKB-KW"/>
</dbReference>
<evidence type="ECO:0000256" key="19">
    <source>
        <dbReference type="ARBA" id="ARBA00078665"/>
    </source>
</evidence>
<evidence type="ECO:0000259" key="27">
    <source>
        <dbReference type="PROSITE" id="PS50135"/>
    </source>
</evidence>
<evidence type="ECO:0000256" key="8">
    <source>
        <dbReference type="ARBA" id="ARBA00022737"/>
    </source>
</evidence>
<evidence type="ECO:0000256" key="6">
    <source>
        <dbReference type="ARBA" id="ARBA00022679"/>
    </source>
</evidence>
<dbReference type="eggNOG" id="KOG4582">
    <property type="taxonomic scope" value="Eukaryota"/>
</dbReference>
<evidence type="ECO:0000256" key="12">
    <source>
        <dbReference type="ARBA" id="ARBA00022976"/>
    </source>
</evidence>
<dbReference type="Pfam" id="PF12796">
    <property type="entry name" value="Ank_2"/>
    <property type="match status" value="2"/>
</dbReference>
<dbReference type="Pfam" id="PF13920">
    <property type="entry name" value="zf-C3HC4_3"/>
    <property type="match status" value="3"/>
</dbReference>
<evidence type="ECO:0000256" key="20">
    <source>
        <dbReference type="ARBA" id="ARBA00078902"/>
    </source>
</evidence>
<dbReference type="SMART" id="SM00291">
    <property type="entry name" value="ZnF_ZZ"/>
    <property type="match status" value="1"/>
</dbReference>
<dbReference type="CDD" id="cd16724">
    <property type="entry name" value="RING-HC_MIB1_rpt1"/>
    <property type="match status" value="1"/>
</dbReference>
<evidence type="ECO:0000256" key="16">
    <source>
        <dbReference type="ARBA" id="ARBA00063398"/>
    </source>
</evidence>
<feature type="repeat" description="ANK" evidence="23">
    <location>
        <begin position="741"/>
        <end position="765"/>
    </location>
</feature>
<evidence type="ECO:0000256" key="22">
    <source>
        <dbReference type="ARBA" id="ARBA00083489"/>
    </source>
</evidence>
<dbReference type="Gene3D" id="3.30.40.10">
    <property type="entry name" value="Zinc/RING finger domain, C3HC4 (zinc finger)"/>
    <property type="match status" value="3"/>
</dbReference>
<dbReference type="InterPro" id="IPR036770">
    <property type="entry name" value="Ankyrin_rpt-contain_sf"/>
</dbReference>
<evidence type="ECO:0000256" key="10">
    <source>
        <dbReference type="ARBA" id="ARBA00022786"/>
    </source>
</evidence>
<dbReference type="GO" id="GO:0016567">
    <property type="term" value="P:protein ubiquitination"/>
    <property type="evidence" value="ECO:0007669"/>
    <property type="project" value="UniProtKB-UniPathway"/>
</dbReference>
<dbReference type="PROSITE" id="PS50089">
    <property type="entry name" value="ZF_RING_2"/>
    <property type="match status" value="3"/>
</dbReference>
<dbReference type="PROSITE" id="PS01357">
    <property type="entry name" value="ZF_ZZ_1"/>
    <property type="match status" value="1"/>
</dbReference>
<feature type="repeat" description="ANK" evidence="23">
    <location>
        <begin position="639"/>
        <end position="671"/>
    </location>
</feature>
<evidence type="ECO:0000256" key="5">
    <source>
        <dbReference type="ARBA" id="ARBA00022490"/>
    </source>
</evidence>
<feature type="domain" description="MIB/HERC2" evidence="28">
    <location>
        <begin position="253"/>
        <end position="331"/>
    </location>
</feature>
<keyword evidence="10" id="KW-0833">Ubl conjugation pathway</keyword>
<sequence length="1116" mass="121121">MMRPDHQGADAQCRSCPQPAGARPAKASTSGGPPITLPFAPQREVTGGSGGGGWGLHCPPIALPVTSKIFPSVSLYFHPFTIKPLDAATIISKAKATGCRVITVEDHYREGGIGEAVCAAVSGEPDILVHQLAVSGVPERPGAWIRAPVGSLGLACGDRAETGSPTNIPRVVPDCEKAQARPRDLTSIKHDGTMCDTCRQQPIIGIRWKCAECTNYDLCTVCYHGDKHHLRHRFYRITTPGSERVLLESRRKSKKITARGIFAGARVVRGVDWQWEDQDGGNGRRGKVTEIQDWSASSPHSAAYVLWDNGAKNLYRVGFEGMSDLKCVQDAKGGSFYRDHCPVLGEQNGNRNPGGLQIGDLVNIDLDLEIVQSLQHGHGGWTDGMFETLTTTGTVCGIDEDHDIVVQYPSGNRWTFNPAVLTKANIVRSGDAAQGAEGGTSQFQVGDLVQVCYDLERIKLLQRGHGEWAEAMLPTLGKVGRVQQIYSDSDLKVEVCGTSWTYNPAAVSKVASAGSAISNASGERLSQLLKKLFETQESGDLNEELVKAAANGDVAKVEDLLKRPDVDVNGQCAGHTAMQAASQNGHVDILKLLLKQNVDVEAEDKDGDRAVHHAAFGDEGAVIEVLHRGSADLNARNKRRQTPLHIAVNKGHLQVVKTLLDFGCHPSLQDSEGDTPLHDAISKKRDDILAVLLEAGADVTITNNNGFNALHHAALRGNPSAMRVLLSKLPRPWIVDEKKDDGYTALHLAALNNHVEVAELLVHQGNANLDIQNVNQQTALHLAVERQHTQIVRLLVRAGAKLDIQDKDGDTPLHEALRHHTLSQLRQLQDMQDVGKVDAAWEPSKNTLIMGLGTQGAEKKSAASIACFLAANGADLSIRNKKGQSPLDLCPDPSLCKALAKCHKEKVSGQVGSRSPSMISNDSETLEECMVCSDMKRDTLFGPCGHIATCSLCSPRVKKCLICKEQVQSRTKIEECVVCSDKKAAVLFQPCGHMCACENCANLMKKCVQCRAVVERRLPFIMCCGGKSSEDTTDDISSGNIPVLQKDKDNTNVNADVQKLQQQLQDIKEQTMCPVCLDRLKNMIFLCGHGTCQLCGDRMSECPICRKAIERRILLY</sequence>
<evidence type="ECO:0000256" key="25">
    <source>
        <dbReference type="SAM" id="MobiDB-lite"/>
    </source>
</evidence>
<evidence type="ECO:0000256" key="21">
    <source>
        <dbReference type="ARBA" id="ARBA00080622"/>
    </source>
</evidence>
<dbReference type="FunFam" id="1.25.40.20:FF:000191">
    <property type="entry name" value="E3 ubiquitin-protein ligase MIB1 isoform X1"/>
    <property type="match status" value="1"/>
</dbReference>
<dbReference type="InterPro" id="IPR037252">
    <property type="entry name" value="Mib_Herc2_sf"/>
</dbReference>
<keyword evidence="14" id="KW-0175">Coiled coil</keyword>
<dbReference type="Pfam" id="PF02780">
    <property type="entry name" value="Transketolase_C"/>
    <property type="match status" value="1"/>
</dbReference>
<dbReference type="Gene3D" id="2.30.30.40">
    <property type="entry name" value="SH3 Domains"/>
    <property type="match status" value="1"/>
</dbReference>
<feature type="domain" description="RING-type" evidence="26">
    <location>
        <begin position="1073"/>
        <end position="1106"/>
    </location>
</feature>
<dbReference type="InterPro" id="IPR040847">
    <property type="entry name" value="SH3_15"/>
</dbReference>
<dbReference type="SUPFAM" id="SSF52922">
    <property type="entry name" value="TK C-terminal domain-like"/>
    <property type="match status" value="1"/>
</dbReference>
<dbReference type="GO" id="GO:0008270">
    <property type="term" value="F:zinc ion binding"/>
    <property type="evidence" value="ECO:0007669"/>
    <property type="project" value="UniProtKB-KW"/>
</dbReference>
<keyword evidence="9 24" id="KW-0863">Zinc-finger</keyword>
<dbReference type="CDD" id="cd16727">
    <property type="entry name" value="RING-HC_MIB1_rpt3"/>
    <property type="match status" value="1"/>
</dbReference>
<dbReference type="Pfam" id="PF18346">
    <property type="entry name" value="SH3_15"/>
    <property type="match status" value="2"/>
</dbReference>
<evidence type="ECO:0000313" key="30">
    <source>
        <dbReference type="Proteomes" id="UP000010556"/>
    </source>
</evidence>
<dbReference type="CDD" id="cd02339">
    <property type="entry name" value="ZZ_Mind_bomb"/>
    <property type="match status" value="1"/>
</dbReference>
<dbReference type="InterPro" id="IPR033248">
    <property type="entry name" value="Transketolase_C"/>
</dbReference>
<evidence type="ECO:0000256" key="7">
    <source>
        <dbReference type="ARBA" id="ARBA00022723"/>
    </source>
</evidence>
<dbReference type="FunFam" id="3.30.60.90:FF:000005">
    <property type="entry name" value="Putative E3 ubiquitin-protein ligase mib1"/>
    <property type="match status" value="1"/>
</dbReference>
<comment type="catalytic activity">
    <reaction evidence="1">
        <text>S-ubiquitinyl-[E2 ubiquitin-conjugating enzyme]-L-cysteine + [acceptor protein]-L-lysine = [E2 ubiquitin-conjugating enzyme]-L-cysteine + N(6)-ubiquitinyl-[acceptor protein]-L-lysine.</text>
        <dbReference type="EC" id="2.3.2.27"/>
    </reaction>
</comment>
<dbReference type="GO" id="GO:0061630">
    <property type="term" value="F:ubiquitin protein ligase activity"/>
    <property type="evidence" value="ECO:0007669"/>
    <property type="project" value="UniProtKB-EC"/>
</dbReference>
<feature type="repeat" description="ANK" evidence="23">
    <location>
        <begin position="775"/>
        <end position="807"/>
    </location>
</feature>
<dbReference type="InterPro" id="IPR000433">
    <property type="entry name" value="Znf_ZZ"/>
</dbReference>
<dbReference type="GO" id="GO:0034451">
    <property type="term" value="C:centriolar satellite"/>
    <property type="evidence" value="ECO:0007669"/>
    <property type="project" value="UniProtKB-SubCell"/>
</dbReference>
<organism evidence="29 30">
    <name type="scientific">Myotis davidii</name>
    <name type="common">David's myotis</name>
    <dbReference type="NCBI Taxonomy" id="225400"/>
    <lineage>
        <taxon>Eukaryota</taxon>
        <taxon>Metazoa</taxon>
        <taxon>Chordata</taxon>
        <taxon>Craniata</taxon>
        <taxon>Vertebrata</taxon>
        <taxon>Euteleostomi</taxon>
        <taxon>Mammalia</taxon>
        <taxon>Eutheria</taxon>
        <taxon>Laurasiatheria</taxon>
        <taxon>Chiroptera</taxon>
        <taxon>Yangochiroptera</taxon>
        <taxon>Vespertilionidae</taxon>
        <taxon>Myotis</taxon>
    </lineage>
</organism>
<dbReference type="InterPro" id="IPR009014">
    <property type="entry name" value="Transketo_C/PFOR_II"/>
</dbReference>
<dbReference type="Gene3D" id="3.30.60.90">
    <property type="match status" value="1"/>
</dbReference>
<dbReference type="PROSITE" id="PS50297">
    <property type="entry name" value="ANK_REP_REGION"/>
    <property type="match status" value="5"/>
</dbReference>
<comment type="subcellular location">
    <subcellularLocation>
        <location evidence="2">Cytoplasm</location>
        <location evidence="2">Cytoskeleton</location>
        <location evidence="2">Microtubule organizing center</location>
        <location evidence="2">Centrosome</location>
        <location evidence="2">Centriolar satellite</location>
    </subcellularLocation>
</comment>
<evidence type="ECO:0000256" key="3">
    <source>
        <dbReference type="ARBA" id="ARBA00004906"/>
    </source>
</evidence>
<feature type="domain" description="ZZ-type" evidence="27">
    <location>
        <begin position="190"/>
        <end position="242"/>
    </location>
</feature>
<feature type="domain" description="RING-type" evidence="26">
    <location>
        <begin position="976"/>
        <end position="1011"/>
    </location>
</feature>
<keyword evidence="12" id="KW-0914">Notch signaling pathway</keyword>
<dbReference type="eggNOG" id="KOG0523">
    <property type="taxonomic scope" value="Eukaryota"/>
</dbReference>
<dbReference type="CDD" id="cd16725">
    <property type="entry name" value="RING-HC_MIB1_rpt2"/>
    <property type="match status" value="1"/>
</dbReference>
<keyword evidence="6" id="KW-0808">Transferase</keyword>
<evidence type="ECO:0000256" key="14">
    <source>
        <dbReference type="ARBA" id="ARBA00023054"/>
    </source>
</evidence>
<dbReference type="InterPro" id="IPR010606">
    <property type="entry name" value="Mib_Herc2"/>
</dbReference>
<evidence type="ECO:0000256" key="4">
    <source>
        <dbReference type="ARBA" id="ARBA00012483"/>
    </source>
</evidence>
<gene>
    <name evidence="29" type="ORF">MDA_GLEAN10025314</name>
</gene>
<dbReference type="PROSITE" id="PS50088">
    <property type="entry name" value="ANK_REPEAT"/>
    <property type="match status" value="6"/>
</dbReference>
<name>L5LYZ9_MYODS</name>
<evidence type="ECO:0000256" key="15">
    <source>
        <dbReference type="ARBA" id="ARBA00023212"/>
    </source>
</evidence>